<evidence type="ECO:0000313" key="1">
    <source>
        <dbReference type="Proteomes" id="UP000694864"/>
    </source>
</evidence>
<protein>
    <submittedName>
        <fullName evidence="2">Uncharacterized protein LOC104704676</fullName>
    </submittedName>
</protein>
<dbReference type="PANTHER" id="PTHR33116:SF86">
    <property type="entry name" value="REVERSE TRANSCRIPTASE DOMAIN-CONTAINING PROTEIN"/>
    <property type="match status" value="1"/>
</dbReference>
<reference evidence="1" key="1">
    <citation type="journal article" date="2014" name="Nat. Commun.">
        <title>The emerging biofuel crop Camelina sativa retains a highly undifferentiated hexaploid genome structure.</title>
        <authorList>
            <person name="Kagale S."/>
            <person name="Koh C."/>
            <person name="Nixon J."/>
            <person name="Bollina V."/>
            <person name="Clarke W.E."/>
            <person name="Tuteja R."/>
            <person name="Spillane C."/>
            <person name="Robinson S.J."/>
            <person name="Links M.G."/>
            <person name="Clarke C."/>
            <person name="Higgins E.E."/>
            <person name="Huebert T."/>
            <person name="Sharpe A.G."/>
            <person name="Parkin I.A."/>
        </authorList>
    </citation>
    <scope>NUCLEOTIDE SEQUENCE [LARGE SCALE GENOMIC DNA]</scope>
    <source>
        <strain evidence="1">cv. DH55</strain>
    </source>
</reference>
<accession>A0ABM0T0P4</accession>
<gene>
    <name evidence="2" type="primary">LOC104704676</name>
</gene>
<dbReference type="PANTHER" id="PTHR33116">
    <property type="entry name" value="REVERSE TRANSCRIPTASE ZINC-BINDING DOMAIN-CONTAINING PROTEIN-RELATED-RELATED"/>
    <property type="match status" value="1"/>
</dbReference>
<dbReference type="Proteomes" id="UP000694864">
    <property type="component" value="Chromosome 7"/>
</dbReference>
<keyword evidence="1" id="KW-1185">Reference proteome</keyword>
<organism evidence="1 2">
    <name type="scientific">Camelina sativa</name>
    <name type="common">False flax</name>
    <name type="synonym">Myagrum sativum</name>
    <dbReference type="NCBI Taxonomy" id="90675"/>
    <lineage>
        <taxon>Eukaryota</taxon>
        <taxon>Viridiplantae</taxon>
        <taxon>Streptophyta</taxon>
        <taxon>Embryophyta</taxon>
        <taxon>Tracheophyta</taxon>
        <taxon>Spermatophyta</taxon>
        <taxon>Magnoliopsida</taxon>
        <taxon>eudicotyledons</taxon>
        <taxon>Gunneridae</taxon>
        <taxon>Pentapetalae</taxon>
        <taxon>rosids</taxon>
        <taxon>malvids</taxon>
        <taxon>Brassicales</taxon>
        <taxon>Brassicaceae</taxon>
        <taxon>Camelineae</taxon>
        <taxon>Camelina</taxon>
    </lineage>
</organism>
<name>A0ABM0T0P4_CAMSA</name>
<reference evidence="2" key="2">
    <citation type="submission" date="2025-08" db="UniProtKB">
        <authorList>
            <consortium name="RefSeq"/>
        </authorList>
    </citation>
    <scope>IDENTIFICATION</scope>
    <source>
        <tissue evidence="2">Leaf</tissue>
    </source>
</reference>
<dbReference type="GeneID" id="104704676"/>
<dbReference type="RefSeq" id="XP_010419024.1">
    <property type="nucleotide sequence ID" value="XM_010420722.1"/>
</dbReference>
<sequence>MGRIASDYFNKLFAQSDVCGISEMVQAVNPFVTEHMNRELTNDISEMEIRMVLFAMHPEKTPRPDWMTTFFFPRFWPFLKGDLVALVRDFFRTGKFDPKLNETNICLIPKVETPKIMAEFRPISLCNTNRMCSSGFLAFKTDMSKTYDRVEWDFLKALLSKKAEREEKITGIKIARDSPPISHFLFADDSLFFCQEDEEQCSTVMNIIGNYGKASGQEVNFDKSSIMFGKKVTSEVKDRVKSVIGISKEGASGQEVNFDKSSIMFGKKVTSEVKDRVKSVIGISKEGGMGSYLGIPESLGGSRVQVFCYVRHRMNDRVNGWTAKFLSKGGKEVLQKSVALALPTHVMSCFKLPQGLTTKLTSAISNFWWSSNGKDRGFH</sequence>
<evidence type="ECO:0000313" key="2">
    <source>
        <dbReference type="RefSeq" id="XP_010419024.1"/>
    </source>
</evidence>
<proteinExistence type="predicted"/>